<gene>
    <name evidence="2" type="ORF">NDU88_000430</name>
</gene>
<accession>A0AAV7NAC4</accession>
<dbReference type="AlphaFoldDB" id="A0AAV7NAC4"/>
<dbReference type="EMBL" id="JANPWB010000012">
    <property type="protein sequence ID" value="KAJ1112162.1"/>
    <property type="molecule type" value="Genomic_DNA"/>
</dbReference>
<comment type="caution">
    <text evidence="2">The sequence shown here is derived from an EMBL/GenBank/DDBJ whole genome shotgun (WGS) entry which is preliminary data.</text>
</comment>
<reference evidence="2" key="1">
    <citation type="journal article" date="2022" name="bioRxiv">
        <title>Sequencing and chromosome-scale assembly of the giantPleurodeles waltlgenome.</title>
        <authorList>
            <person name="Brown T."/>
            <person name="Elewa A."/>
            <person name="Iarovenko S."/>
            <person name="Subramanian E."/>
            <person name="Araus A.J."/>
            <person name="Petzold A."/>
            <person name="Susuki M."/>
            <person name="Suzuki K.-i.T."/>
            <person name="Hayashi T."/>
            <person name="Toyoda A."/>
            <person name="Oliveira C."/>
            <person name="Osipova E."/>
            <person name="Leigh N.D."/>
            <person name="Simon A."/>
            <person name="Yun M.H."/>
        </authorList>
    </citation>
    <scope>NUCLEOTIDE SEQUENCE</scope>
    <source>
        <strain evidence="2">20211129_DDA</strain>
        <tissue evidence="2">Liver</tissue>
    </source>
</reference>
<keyword evidence="3" id="KW-1185">Reference proteome</keyword>
<name>A0AAV7NAC4_PLEWA</name>
<evidence type="ECO:0000313" key="3">
    <source>
        <dbReference type="Proteomes" id="UP001066276"/>
    </source>
</evidence>
<feature type="compositionally biased region" description="Polar residues" evidence="1">
    <location>
        <begin position="98"/>
        <end position="108"/>
    </location>
</feature>
<protein>
    <submittedName>
        <fullName evidence="2">Uncharacterized protein</fullName>
    </submittedName>
</protein>
<dbReference type="Proteomes" id="UP001066276">
    <property type="component" value="Chromosome 8"/>
</dbReference>
<proteinExistence type="predicted"/>
<feature type="non-terminal residue" evidence="2">
    <location>
        <position position="1"/>
    </location>
</feature>
<evidence type="ECO:0000313" key="2">
    <source>
        <dbReference type="EMBL" id="KAJ1112162.1"/>
    </source>
</evidence>
<evidence type="ECO:0000256" key="1">
    <source>
        <dbReference type="SAM" id="MobiDB-lite"/>
    </source>
</evidence>
<sequence length="108" mass="11989">LRPSRLLPSTKDQLELHLQYPQIKGKAVTTTTYPEGWKHSKVNPLLKKPYTDPSKPQKLQCHLLAPLPCHSPQEDHQPPTHQAPGKNQPAGHFLSPVSAPTTASRLPL</sequence>
<feature type="non-terminal residue" evidence="2">
    <location>
        <position position="108"/>
    </location>
</feature>
<feature type="region of interest" description="Disordered" evidence="1">
    <location>
        <begin position="67"/>
        <end position="108"/>
    </location>
</feature>
<organism evidence="2 3">
    <name type="scientific">Pleurodeles waltl</name>
    <name type="common">Iberian ribbed newt</name>
    <dbReference type="NCBI Taxonomy" id="8319"/>
    <lineage>
        <taxon>Eukaryota</taxon>
        <taxon>Metazoa</taxon>
        <taxon>Chordata</taxon>
        <taxon>Craniata</taxon>
        <taxon>Vertebrata</taxon>
        <taxon>Euteleostomi</taxon>
        <taxon>Amphibia</taxon>
        <taxon>Batrachia</taxon>
        <taxon>Caudata</taxon>
        <taxon>Salamandroidea</taxon>
        <taxon>Salamandridae</taxon>
        <taxon>Pleurodelinae</taxon>
        <taxon>Pleurodeles</taxon>
    </lineage>
</organism>